<evidence type="ECO:0000256" key="2">
    <source>
        <dbReference type="ARBA" id="ARBA00023015"/>
    </source>
</evidence>
<dbReference type="FunFam" id="1.10.10.10:FF:000001">
    <property type="entry name" value="LysR family transcriptional regulator"/>
    <property type="match status" value="1"/>
</dbReference>
<evidence type="ECO:0000256" key="3">
    <source>
        <dbReference type="ARBA" id="ARBA00023125"/>
    </source>
</evidence>
<dbReference type="Pfam" id="PF00126">
    <property type="entry name" value="HTH_1"/>
    <property type="match status" value="1"/>
</dbReference>
<dbReference type="GO" id="GO:0003677">
    <property type="term" value="F:DNA binding"/>
    <property type="evidence" value="ECO:0007669"/>
    <property type="project" value="UniProtKB-KW"/>
</dbReference>
<dbReference type="Gene3D" id="1.10.10.10">
    <property type="entry name" value="Winged helix-like DNA-binding domain superfamily/Winged helix DNA-binding domain"/>
    <property type="match status" value="1"/>
</dbReference>
<dbReference type="Gene3D" id="3.40.190.290">
    <property type="match status" value="1"/>
</dbReference>
<keyword evidence="3 6" id="KW-0238">DNA-binding</keyword>
<dbReference type="InterPro" id="IPR000847">
    <property type="entry name" value="LysR_HTH_N"/>
</dbReference>
<dbReference type="GO" id="GO:0032993">
    <property type="term" value="C:protein-DNA complex"/>
    <property type="evidence" value="ECO:0007669"/>
    <property type="project" value="TreeGrafter"/>
</dbReference>
<organism evidence="6 7">
    <name type="scientific">Pseudonocardia thermophila</name>
    <dbReference type="NCBI Taxonomy" id="1848"/>
    <lineage>
        <taxon>Bacteria</taxon>
        <taxon>Bacillati</taxon>
        <taxon>Actinomycetota</taxon>
        <taxon>Actinomycetes</taxon>
        <taxon>Pseudonocardiales</taxon>
        <taxon>Pseudonocardiaceae</taxon>
        <taxon>Pseudonocardia</taxon>
    </lineage>
</organism>
<evidence type="ECO:0000256" key="4">
    <source>
        <dbReference type="ARBA" id="ARBA00023163"/>
    </source>
</evidence>
<keyword evidence="2" id="KW-0805">Transcription regulation</keyword>
<feature type="domain" description="HTH lysR-type" evidence="5">
    <location>
        <begin position="11"/>
        <end position="67"/>
    </location>
</feature>
<dbReference type="Proteomes" id="UP000184363">
    <property type="component" value="Unassembled WGS sequence"/>
</dbReference>
<comment type="similarity">
    <text evidence="1">Belongs to the LysR transcriptional regulatory family.</text>
</comment>
<name>A0A1M6SKR0_PSETH</name>
<accession>A0A1M6SKR0</accession>
<keyword evidence="4" id="KW-0804">Transcription</keyword>
<dbReference type="AlphaFoldDB" id="A0A1M6SKR0"/>
<dbReference type="PANTHER" id="PTHR30346:SF28">
    <property type="entry name" value="HTH-TYPE TRANSCRIPTIONAL REGULATOR CYNR"/>
    <property type="match status" value="1"/>
</dbReference>
<dbReference type="PANTHER" id="PTHR30346">
    <property type="entry name" value="TRANSCRIPTIONAL DUAL REGULATOR HCAR-RELATED"/>
    <property type="match status" value="1"/>
</dbReference>
<dbReference type="InterPro" id="IPR005119">
    <property type="entry name" value="LysR_subst-bd"/>
</dbReference>
<dbReference type="STRING" id="1848.SAMN05443637_106200"/>
<dbReference type="OrthoDB" id="3181812at2"/>
<sequence length="309" mass="33979">MRVTHDGRVATLDELEWFVVLAETQHMTKAAERLNVAQPTLSRALGRLERQVGAPLFDRTHRRLQLNRYGEIMLEHARRSLAEITAAKQRIAALRDPDRGTVRLAFLHSIAAWLVPDVLRAFRADVPGVTFELTQAVGHEIEELLHAGRIDVGLTSPRPAGADVVWTALHRERLCLAVPFDHPLGDRAEIDLAEARDEPFVVLRPPIGFRRITDELCARAGFTPQIAFEGSEIATMAGFVAGGLGVAIVPAPRPDRLEPGVTYLPLRDAAAHRTIGLALKGDRPQPPVVARFAAFVAERFRRPAADGDG</sequence>
<dbReference type="SUPFAM" id="SSF53850">
    <property type="entry name" value="Periplasmic binding protein-like II"/>
    <property type="match status" value="1"/>
</dbReference>
<dbReference type="PRINTS" id="PR00039">
    <property type="entry name" value="HTHLYSR"/>
</dbReference>
<dbReference type="InterPro" id="IPR036390">
    <property type="entry name" value="WH_DNA-bd_sf"/>
</dbReference>
<evidence type="ECO:0000313" key="6">
    <source>
        <dbReference type="EMBL" id="SHK45240.1"/>
    </source>
</evidence>
<evidence type="ECO:0000256" key="1">
    <source>
        <dbReference type="ARBA" id="ARBA00009437"/>
    </source>
</evidence>
<dbReference type="Pfam" id="PF03466">
    <property type="entry name" value="LysR_substrate"/>
    <property type="match status" value="1"/>
</dbReference>
<dbReference type="GO" id="GO:0003700">
    <property type="term" value="F:DNA-binding transcription factor activity"/>
    <property type="evidence" value="ECO:0007669"/>
    <property type="project" value="InterPro"/>
</dbReference>
<proteinExistence type="inferred from homology"/>
<evidence type="ECO:0000313" key="7">
    <source>
        <dbReference type="Proteomes" id="UP000184363"/>
    </source>
</evidence>
<keyword evidence="7" id="KW-1185">Reference proteome</keyword>
<reference evidence="6 7" key="1">
    <citation type="submission" date="2016-11" db="EMBL/GenBank/DDBJ databases">
        <authorList>
            <person name="Jaros S."/>
            <person name="Januszkiewicz K."/>
            <person name="Wedrychowicz H."/>
        </authorList>
    </citation>
    <scope>NUCLEOTIDE SEQUENCE [LARGE SCALE GENOMIC DNA]</scope>
    <source>
        <strain evidence="6 7">DSM 43832</strain>
    </source>
</reference>
<dbReference type="CDD" id="cd08434">
    <property type="entry name" value="PBP2_GltC_like"/>
    <property type="match status" value="1"/>
</dbReference>
<dbReference type="SUPFAM" id="SSF46785">
    <property type="entry name" value="Winged helix' DNA-binding domain"/>
    <property type="match status" value="1"/>
</dbReference>
<dbReference type="InterPro" id="IPR036388">
    <property type="entry name" value="WH-like_DNA-bd_sf"/>
</dbReference>
<dbReference type="EMBL" id="FRAP01000006">
    <property type="protein sequence ID" value="SHK45240.1"/>
    <property type="molecule type" value="Genomic_DNA"/>
</dbReference>
<gene>
    <name evidence="6" type="ORF">SAMN05443637_106200</name>
</gene>
<dbReference type="PROSITE" id="PS50931">
    <property type="entry name" value="HTH_LYSR"/>
    <property type="match status" value="1"/>
</dbReference>
<evidence type="ECO:0000259" key="5">
    <source>
        <dbReference type="PROSITE" id="PS50931"/>
    </source>
</evidence>
<protein>
    <submittedName>
        <fullName evidence="6">DNA-binding transcriptional regulator, LysR family</fullName>
    </submittedName>
</protein>